<feature type="coiled-coil region" evidence="17">
    <location>
        <begin position="546"/>
        <end position="573"/>
    </location>
</feature>
<comment type="subunit">
    <text evidence="15">Homohexamer.</text>
</comment>
<evidence type="ECO:0000256" key="6">
    <source>
        <dbReference type="ARBA" id="ARBA00022723"/>
    </source>
</evidence>
<dbReference type="Pfam" id="PF01434">
    <property type="entry name" value="Peptidase_M41"/>
    <property type="match status" value="1"/>
</dbReference>
<dbReference type="InterPro" id="IPR003960">
    <property type="entry name" value="ATPase_AAA_CS"/>
</dbReference>
<feature type="binding site" evidence="15">
    <location>
        <position position="490"/>
    </location>
    <ligand>
        <name>Zn(2+)</name>
        <dbReference type="ChEBI" id="CHEBI:29105"/>
        <note>catalytic</note>
    </ligand>
</feature>
<dbReference type="HAMAP" id="MF_01458">
    <property type="entry name" value="FtsH"/>
    <property type="match status" value="1"/>
</dbReference>
<dbReference type="InterPro" id="IPR005936">
    <property type="entry name" value="FtsH"/>
</dbReference>
<keyword evidence="13 15" id="KW-0472">Membrane</keyword>
<dbReference type="HOGENOM" id="CLU_000688_16_2_9"/>
<keyword evidence="3 15" id="KW-1003">Cell membrane</keyword>
<dbReference type="GO" id="GO:0006508">
    <property type="term" value="P:proteolysis"/>
    <property type="evidence" value="ECO:0007669"/>
    <property type="project" value="UniProtKB-KW"/>
</dbReference>
<dbReference type="AlphaFoldDB" id="R7RRB7"/>
<dbReference type="InterPro" id="IPR027417">
    <property type="entry name" value="P-loop_NTPase"/>
</dbReference>
<feature type="binding site" evidence="15">
    <location>
        <position position="413"/>
    </location>
    <ligand>
        <name>Zn(2+)</name>
        <dbReference type="ChEBI" id="CHEBI:29105"/>
        <note>catalytic</note>
    </ligand>
</feature>
<feature type="transmembrane region" description="Helical" evidence="15">
    <location>
        <begin position="9"/>
        <end position="27"/>
    </location>
</feature>
<evidence type="ECO:0000256" key="7">
    <source>
        <dbReference type="ARBA" id="ARBA00022741"/>
    </source>
</evidence>
<dbReference type="Gene3D" id="3.40.50.300">
    <property type="entry name" value="P-loop containing nucleotide triphosphate hydrolases"/>
    <property type="match status" value="1"/>
</dbReference>
<feature type="active site" evidence="15">
    <location>
        <position position="414"/>
    </location>
</feature>
<keyword evidence="12 15" id="KW-0482">Metalloprotease</keyword>
<evidence type="ECO:0000256" key="16">
    <source>
        <dbReference type="RuleBase" id="RU003651"/>
    </source>
</evidence>
<keyword evidence="17" id="KW-0175">Coiled coil</keyword>
<dbReference type="FunFam" id="3.40.50.300:FF:000001">
    <property type="entry name" value="ATP-dependent zinc metalloprotease FtsH"/>
    <property type="match status" value="1"/>
</dbReference>
<evidence type="ECO:0000256" key="17">
    <source>
        <dbReference type="SAM" id="Coils"/>
    </source>
</evidence>
<dbReference type="OrthoDB" id="9809379at2"/>
<keyword evidence="10 15" id="KW-0067">ATP-binding</keyword>
<dbReference type="GO" id="GO:0030163">
    <property type="term" value="P:protein catabolic process"/>
    <property type="evidence" value="ECO:0007669"/>
    <property type="project" value="UniProtKB-UniRule"/>
</dbReference>
<dbReference type="EMBL" id="CAVN010000090">
    <property type="protein sequence ID" value="CDF57805.1"/>
    <property type="molecule type" value="Genomic_DNA"/>
</dbReference>
<evidence type="ECO:0000256" key="15">
    <source>
        <dbReference type="HAMAP-Rule" id="MF_01458"/>
    </source>
</evidence>
<dbReference type="Gene3D" id="3.30.720.210">
    <property type="match status" value="1"/>
</dbReference>
<keyword evidence="6 15" id="KW-0479">Metal-binding</keyword>
<dbReference type="SUPFAM" id="SSF140990">
    <property type="entry name" value="FtsH protease domain-like"/>
    <property type="match status" value="1"/>
</dbReference>
<proteinExistence type="inferred from homology"/>
<dbReference type="Gene3D" id="1.10.8.60">
    <property type="match status" value="1"/>
</dbReference>
<dbReference type="GO" id="GO:0004222">
    <property type="term" value="F:metalloendopeptidase activity"/>
    <property type="evidence" value="ECO:0007669"/>
    <property type="project" value="InterPro"/>
</dbReference>
<dbReference type="SMART" id="SM00382">
    <property type="entry name" value="AAA"/>
    <property type="match status" value="1"/>
</dbReference>
<dbReference type="Proteomes" id="UP000014923">
    <property type="component" value="Unassembled WGS sequence"/>
</dbReference>
<dbReference type="InterPro" id="IPR000642">
    <property type="entry name" value="Peptidase_M41"/>
</dbReference>
<evidence type="ECO:0000256" key="1">
    <source>
        <dbReference type="ARBA" id="ARBA00004370"/>
    </source>
</evidence>
<feature type="transmembrane region" description="Helical" evidence="15">
    <location>
        <begin position="103"/>
        <end position="120"/>
    </location>
</feature>
<dbReference type="InterPro" id="IPR037219">
    <property type="entry name" value="Peptidase_M41-like"/>
</dbReference>
<comment type="caution">
    <text evidence="19">The sequence shown here is derived from an EMBL/GenBank/DDBJ whole genome shotgun (WGS) entry which is preliminary data.</text>
</comment>
<evidence type="ECO:0000256" key="2">
    <source>
        <dbReference type="ARBA" id="ARBA00010044"/>
    </source>
</evidence>
<evidence type="ECO:0000256" key="4">
    <source>
        <dbReference type="ARBA" id="ARBA00022670"/>
    </source>
</evidence>
<keyword evidence="9 15" id="KW-0862">Zinc</keyword>
<dbReference type="EC" id="3.4.24.-" evidence="15"/>
<comment type="function">
    <text evidence="15">Acts as a processive, ATP-dependent zinc metallopeptidase for both cytoplasmic and membrane proteins. Plays a role in the quality control of integral membrane proteins.</text>
</comment>
<gene>
    <name evidence="15" type="primary">ftsH</name>
    <name evidence="19" type="ORF">TCEL_01719</name>
</gene>
<organism evidence="19 20">
    <name type="scientific">Thermobrachium celere DSM 8682</name>
    <dbReference type="NCBI Taxonomy" id="941824"/>
    <lineage>
        <taxon>Bacteria</taxon>
        <taxon>Bacillati</taxon>
        <taxon>Bacillota</taxon>
        <taxon>Clostridia</taxon>
        <taxon>Eubacteriales</taxon>
        <taxon>Clostridiaceae</taxon>
        <taxon>Thermobrachium</taxon>
    </lineage>
</organism>
<evidence type="ECO:0000256" key="8">
    <source>
        <dbReference type="ARBA" id="ARBA00022801"/>
    </source>
</evidence>
<evidence type="ECO:0000313" key="20">
    <source>
        <dbReference type="Proteomes" id="UP000014923"/>
    </source>
</evidence>
<comment type="subcellular location">
    <subcellularLocation>
        <location evidence="15">Cell membrane</location>
        <topology evidence="15">Multi-pass membrane protein</topology>
        <orientation evidence="15">Cytoplasmic side</orientation>
    </subcellularLocation>
    <subcellularLocation>
        <location evidence="1">Membrane</location>
    </subcellularLocation>
</comment>
<evidence type="ECO:0000256" key="11">
    <source>
        <dbReference type="ARBA" id="ARBA00022989"/>
    </source>
</evidence>
<dbReference type="PANTHER" id="PTHR23076">
    <property type="entry name" value="METALLOPROTEASE M41 FTSH"/>
    <property type="match status" value="1"/>
</dbReference>
<evidence type="ECO:0000256" key="3">
    <source>
        <dbReference type="ARBA" id="ARBA00022475"/>
    </source>
</evidence>
<evidence type="ECO:0000256" key="5">
    <source>
        <dbReference type="ARBA" id="ARBA00022692"/>
    </source>
</evidence>
<dbReference type="NCBIfam" id="TIGR01241">
    <property type="entry name" value="FtsH_fam"/>
    <property type="match status" value="1"/>
</dbReference>
<dbReference type="SUPFAM" id="SSF52540">
    <property type="entry name" value="P-loop containing nucleoside triphosphate hydrolases"/>
    <property type="match status" value="1"/>
</dbReference>
<keyword evidence="7 15" id="KW-0547">Nucleotide-binding</keyword>
<dbReference type="InterPro" id="IPR003959">
    <property type="entry name" value="ATPase_AAA_core"/>
</dbReference>
<keyword evidence="19" id="KW-0131">Cell cycle</keyword>
<comment type="similarity">
    <text evidence="2 15">In the C-terminal section; belongs to the peptidase M41 family.</text>
</comment>
<dbReference type="GO" id="GO:0005524">
    <property type="term" value="F:ATP binding"/>
    <property type="evidence" value="ECO:0007669"/>
    <property type="project" value="UniProtKB-UniRule"/>
</dbReference>
<dbReference type="RefSeq" id="WP_018661300.1">
    <property type="nucleotide sequence ID" value="NZ_HF952018.1"/>
</dbReference>
<dbReference type="FunFam" id="1.10.8.60:FF:000001">
    <property type="entry name" value="ATP-dependent zinc metalloprotease FtsH"/>
    <property type="match status" value="1"/>
</dbReference>
<keyword evidence="11 15" id="KW-1133">Transmembrane helix</keyword>
<dbReference type="CDD" id="cd19501">
    <property type="entry name" value="RecA-like_FtsH"/>
    <property type="match status" value="1"/>
</dbReference>
<comment type="similarity">
    <text evidence="14 15">In the central section; belongs to the AAA ATPase family.</text>
</comment>
<feature type="domain" description="AAA+ ATPase" evidence="18">
    <location>
        <begin position="182"/>
        <end position="321"/>
    </location>
</feature>
<evidence type="ECO:0000256" key="10">
    <source>
        <dbReference type="ARBA" id="ARBA00022840"/>
    </source>
</evidence>
<reference evidence="19" key="1">
    <citation type="submission" date="2013-03" db="EMBL/GenBank/DDBJ databases">
        <title>Draft genome sequence of the hydrogen-ethanol-producing anaerobic alkalithermophilic Caloramator celere.</title>
        <authorList>
            <person name="Ciranna A."/>
            <person name="Larjo A."/>
            <person name="Kivisto A."/>
            <person name="Santala V."/>
            <person name="Roos C."/>
            <person name="Karp M."/>
        </authorList>
    </citation>
    <scope>NUCLEOTIDE SEQUENCE [LARGE SCALE GENOMIC DNA]</scope>
    <source>
        <strain evidence="19">DSM 8682</strain>
    </source>
</reference>
<sequence length="579" mass="64258">MNRLKNKNILIPILLLVFVLIIAFFSFKNSRPHSEIMYKDFIEEVQKGNVTDVYITNREAMEFKLKDGSILTTENPRSLNLKETLLLNGVKVHERSASSKAETIILIIIASSLVSALIYLTTKNSKSKGGAFKLSSIEVDAVTDTGITFENIAGNEEAKESIKELVDFIKTPEKYAKFKARMPRGVILYGPPGTGKTLMAKALATEANVPFFAVNGSDFVQIYVGVGAGRIRDLFKKAKEKGKAVIFIDEIDAIGKKRSMRADSGSDERDQTLNALLSEMSGFKSSDGIVVIAATNRLDILDEALLRPGRFDRHIEVNLPDVKDRQRILELYLKDKPLADDVDISKIAKSTVYFSGAKLENLVNEASILAAKENSEYITMKHLDKALSIVIAGAEKKNKDVFSETDRKITAYHEAGHALVAKLTNSSSIRKITIIPSTKGAGGYTLTVPKDANYQTKKMLLDTIKVYLAGRAAEEVIFGKDNITTGASNDIQRVTEIIISMIKDYGMFETSGLLSYSVIQENSYIDMKHIVDTANSIVKTLYEEVMDLINNNLDKLHRLANELLEKETIYEEEIDSILS</sequence>
<dbReference type="GO" id="GO:0016887">
    <property type="term" value="F:ATP hydrolysis activity"/>
    <property type="evidence" value="ECO:0007669"/>
    <property type="project" value="UniProtKB-UniRule"/>
</dbReference>
<evidence type="ECO:0000256" key="14">
    <source>
        <dbReference type="ARBA" id="ARBA00061570"/>
    </source>
</evidence>
<dbReference type="GO" id="GO:0004176">
    <property type="term" value="F:ATP-dependent peptidase activity"/>
    <property type="evidence" value="ECO:0007669"/>
    <property type="project" value="InterPro"/>
</dbReference>
<dbReference type="Pfam" id="PF00004">
    <property type="entry name" value="AAA"/>
    <property type="match status" value="1"/>
</dbReference>
<evidence type="ECO:0000256" key="12">
    <source>
        <dbReference type="ARBA" id="ARBA00023049"/>
    </source>
</evidence>
<accession>R7RRB7</accession>
<keyword evidence="19" id="KW-0132">Cell division</keyword>
<dbReference type="GO" id="GO:0051301">
    <property type="term" value="P:cell division"/>
    <property type="evidence" value="ECO:0007669"/>
    <property type="project" value="UniProtKB-KW"/>
</dbReference>
<feature type="binding site" evidence="15">
    <location>
        <position position="417"/>
    </location>
    <ligand>
        <name>Zn(2+)</name>
        <dbReference type="ChEBI" id="CHEBI:29105"/>
        <note>catalytic</note>
    </ligand>
</feature>
<name>R7RRB7_9CLOT</name>
<feature type="binding site" evidence="15">
    <location>
        <begin position="190"/>
        <end position="197"/>
    </location>
    <ligand>
        <name>ATP</name>
        <dbReference type="ChEBI" id="CHEBI:30616"/>
    </ligand>
</feature>
<evidence type="ECO:0000256" key="9">
    <source>
        <dbReference type="ARBA" id="ARBA00022833"/>
    </source>
</evidence>
<dbReference type="PANTHER" id="PTHR23076:SF97">
    <property type="entry name" value="ATP-DEPENDENT ZINC METALLOPROTEASE YME1L1"/>
    <property type="match status" value="1"/>
</dbReference>
<evidence type="ECO:0000313" key="19">
    <source>
        <dbReference type="EMBL" id="CDF57805.1"/>
    </source>
</evidence>
<keyword evidence="4 15" id="KW-0645">Protease</keyword>
<dbReference type="PROSITE" id="PS00674">
    <property type="entry name" value="AAA"/>
    <property type="match status" value="1"/>
</dbReference>
<dbReference type="eggNOG" id="COG0465">
    <property type="taxonomic scope" value="Bacteria"/>
</dbReference>
<protein>
    <recommendedName>
        <fullName evidence="15">ATP-dependent zinc metalloprotease FtsH</fullName>
        <ecNumber evidence="15">3.4.24.-</ecNumber>
    </recommendedName>
</protein>
<dbReference type="Gene3D" id="1.20.58.760">
    <property type="entry name" value="Peptidase M41"/>
    <property type="match status" value="1"/>
</dbReference>
<keyword evidence="8 15" id="KW-0378">Hydrolase</keyword>
<dbReference type="InterPro" id="IPR011546">
    <property type="entry name" value="Pept_M41_FtsH_extracell"/>
</dbReference>
<comment type="similarity">
    <text evidence="16">Belongs to the AAA ATPase family.</text>
</comment>
<dbReference type="Pfam" id="PF06480">
    <property type="entry name" value="FtsH_ext"/>
    <property type="match status" value="1"/>
</dbReference>
<keyword evidence="5 15" id="KW-0812">Transmembrane</keyword>
<dbReference type="InterPro" id="IPR041569">
    <property type="entry name" value="AAA_lid_3"/>
</dbReference>
<dbReference type="Pfam" id="PF17862">
    <property type="entry name" value="AAA_lid_3"/>
    <property type="match status" value="1"/>
</dbReference>
<dbReference type="GO" id="GO:0005886">
    <property type="term" value="C:plasma membrane"/>
    <property type="evidence" value="ECO:0007669"/>
    <property type="project" value="UniProtKB-SubCell"/>
</dbReference>
<comment type="cofactor">
    <cofactor evidence="15">
        <name>Zn(2+)</name>
        <dbReference type="ChEBI" id="CHEBI:29105"/>
    </cofactor>
    <text evidence="15">Binds 1 zinc ion per subunit.</text>
</comment>
<evidence type="ECO:0000259" key="18">
    <source>
        <dbReference type="SMART" id="SM00382"/>
    </source>
</evidence>
<dbReference type="GO" id="GO:0008270">
    <property type="term" value="F:zinc ion binding"/>
    <property type="evidence" value="ECO:0007669"/>
    <property type="project" value="UniProtKB-UniRule"/>
</dbReference>
<evidence type="ECO:0000256" key="13">
    <source>
        <dbReference type="ARBA" id="ARBA00023136"/>
    </source>
</evidence>
<dbReference type="InterPro" id="IPR003593">
    <property type="entry name" value="AAA+_ATPase"/>
</dbReference>
<keyword evidence="20" id="KW-1185">Reference proteome</keyword>